<protein>
    <submittedName>
        <fullName evidence="3">Uncharacterized protein</fullName>
    </submittedName>
</protein>
<gene>
    <name evidence="3" type="ORF">ANN_18545</name>
</gene>
<keyword evidence="2" id="KW-0812">Transmembrane</keyword>
<reference evidence="3 4" key="1">
    <citation type="journal article" date="2022" name="Allergy">
        <title>Genome assembly and annotation of Periplaneta americana reveal a comprehensive cockroach allergen profile.</title>
        <authorList>
            <person name="Wang L."/>
            <person name="Xiong Q."/>
            <person name="Saelim N."/>
            <person name="Wang L."/>
            <person name="Nong W."/>
            <person name="Wan A.T."/>
            <person name="Shi M."/>
            <person name="Liu X."/>
            <person name="Cao Q."/>
            <person name="Hui J.H.L."/>
            <person name="Sookrung N."/>
            <person name="Leung T.F."/>
            <person name="Tungtrongchitr A."/>
            <person name="Tsui S.K.W."/>
        </authorList>
    </citation>
    <scope>NUCLEOTIDE SEQUENCE [LARGE SCALE GENOMIC DNA]</scope>
    <source>
        <strain evidence="3">PWHHKU_190912</strain>
    </source>
</reference>
<evidence type="ECO:0000256" key="1">
    <source>
        <dbReference type="SAM" id="MobiDB-lite"/>
    </source>
</evidence>
<evidence type="ECO:0000313" key="3">
    <source>
        <dbReference type="EMBL" id="KAJ4435923.1"/>
    </source>
</evidence>
<name>A0ABQ8SPI7_PERAM</name>
<feature type="region of interest" description="Disordered" evidence="1">
    <location>
        <begin position="1"/>
        <end position="32"/>
    </location>
</feature>
<dbReference type="EMBL" id="JAJSOF020000023">
    <property type="protein sequence ID" value="KAJ4435923.1"/>
    <property type="molecule type" value="Genomic_DNA"/>
</dbReference>
<organism evidence="3 4">
    <name type="scientific">Periplaneta americana</name>
    <name type="common">American cockroach</name>
    <name type="synonym">Blatta americana</name>
    <dbReference type="NCBI Taxonomy" id="6978"/>
    <lineage>
        <taxon>Eukaryota</taxon>
        <taxon>Metazoa</taxon>
        <taxon>Ecdysozoa</taxon>
        <taxon>Arthropoda</taxon>
        <taxon>Hexapoda</taxon>
        <taxon>Insecta</taxon>
        <taxon>Pterygota</taxon>
        <taxon>Neoptera</taxon>
        <taxon>Polyneoptera</taxon>
        <taxon>Dictyoptera</taxon>
        <taxon>Blattodea</taxon>
        <taxon>Blattoidea</taxon>
        <taxon>Blattidae</taxon>
        <taxon>Blattinae</taxon>
        <taxon>Periplaneta</taxon>
    </lineage>
</organism>
<proteinExistence type="predicted"/>
<feature type="transmembrane region" description="Helical" evidence="2">
    <location>
        <begin position="304"/>
        <end position="325"/>
    </location>
</feature>
<sequence>MAGLCEGGNEPPGSLKTSNRMGQEGKEGRDRDGLMEWMVMRELLGIPIVEPTVRFEMDDQEANNVNDERIQRRWMAFATSTRGGPTLGRSFASDRQGGLGEVAEAEMVYGFLLAVGTSRQGVIGSRETSSELVESRELKKLEVPRERPALNERASSLLARRRESFKRRTCCKRKKASSLAKIPPGTRNVFVYELVLNGRQRTNNVVEGFHSQFQRLVVAHHFNIWRLIQHLQQQQADTETLVQNLVVPPLVTITAATLSGMLSTSLCRISTGMRRHSSCNMALSWTMEVGPMFRRLLCSAMQTIMFTGWTGLLRVLISILLNTFGMNWTAIEKKKHLLRTSEERTKEELVKCFVWSVALYGAETWRARGSEEKSLEEVFEMWVWSRMELVKWTDRIRNEAVLKIAREEIIMLKMNRREERNWLD</sequence>
<comment type="caution">
    <text evidence="3">The sequence shown here is derived from an EMBL/GenBank/DDBJ whole genome shotgun (WGS) entry which is preliminary data.</text>
</comment>
<evidence type="ECO:0000313" key="4">
    <source>
        <dbReference type="Proteomes" id="UP001148838"/>
    </source>
</evidence>
<accession>A0ABQ8SPI7</accession>
<evidence type="ECO:0000256" key="2">
    <source>
        <dbReference type="SAM" id="Phobius"/>
    </source>
</evidence>
<keyword evidence="2" id="KW-1133">Transmembrane helix</keyword>
<keyword evidence="4" id="KW-1185">Reference proteome</keyword>
<feature type="compositionally biased region" description="Basic and acidic residues" evidence="1">
    <location>
        <begin position="23"/>
        <end position="32"/>
    </location>
</feature>
<keyword evidence="2" id="KW-0472">Membrane</keyword>
<dbReference type="Proteomes" id="UP001148838">
    <property type="component" value="Unassembled WGS sequence"/>
</dbReference>